<feature type="compositionally biased region" description="Basic and acidic residues" evidence="1">
    <location>
        <begin position="565"/>
        <end position="579"/>
    </location>
</feature>
<name>A0A8T8SQY6_9BASI</name>
<protein>
    <submittedName>
        <fullName evidence="2">Uncharacterized protein</fullName>
    </submittedName>
</protein>
<feature type="region of interest" description="Disordered" evidence="1">
    <location>
        <begin position="565"/>
        <end position="598"/>
    </location>
</feature>
<dbReference type="Proteomes" id="UP000077671">
    <property type="component" value="Unassembled WGS sequence"/>
</dbReference>
<dbReference type="EMBL" id="LWDD02001789">
    <property type="protein sequence ID" value="KAE8245250.1"/>
    <property type="molecule type" value="Genomic_DNA"/>
</dbReference>
<reference evidence="2" key="2">
    <citation type="journal article" date="2019" name="IMA Fungus">
        <title>Genome sequencing and comparison of five Tilletia species to identify candidate genes for the detection of regulated species infecting wheat.</title>
        <authorList>
            <person name="Nguyen H.D.T."/>
            <person name="Sultana T."/>
            <person name="Kesanakurti P."/>
            <person name="Hambleton S."/>
        </authorList>
    </citation>
    <scope>NUCLEOTIDE SEQUENCE</scope>
    <source>
        <strain evidence="2">DAOMC 238032</strain>
    </source>
</reference>
<comment type="caution">
    <text evidence="2">The sequence shown here is derived from an EMBL/GenBank/DDBJ whole genome shotgun (WGS) entry which is preliminary data.</text>
</comment>
<evidence type="ECO:0000256" key="1">
    <source>
        <dbReference type="SAM" id="MobiDB-lite"/>
    </source>
</evidence>
<accession>A0A8T8SQY6</accession>
<evidence type="ECO:0000313" key="3">
    <source>
        <dbReference type="Proteomes" id="UP000077671"/>
    </source>
</evidence>
<gene>
    <name evidence="2" type="ORF">A4X03_0g7484</name>
</gene>
<feature type="region of interest" description="Disordered" evidence="1">
    <location>
        <begin position="43"/>
        <end position="112"/>
    </location>
</feature>
<proteinExistence type="predicted"/>
<dbReference type="AlphaFoldDB" id="A0A8T8SQY6"/>
<feature type="region of interest" description="Disordered" evidence="1">
    <location>
        <begin position="1"/>
        <end position="25"/>
    </location>
</feature>
<organism evidence="2 3">
    <name type="scientific">Tilletia caries</name>
    <name type="common">wheat bunt fungus</name>
    <dbReference type="NCBI Taxonomy" id="13290"/>
    <lineage>
        <taxon>Eukaryota</taxon>
        <taxon>Fungi</taxon>
        <taxon>Dikarya</taxon>
        <taxon>Basidiomycota</taxon>
        <taxon>Ustilaginomycotina</taxon>
        <taxon>Exobasidiomycetes</taxon>
        <taxon>Tilletiales</taxon>
        <taxon>Tilletiaceae</taxon>
        <taxon>Tilletia</taxon>
    </lineage>
</organism>
<evidence type="ECO:0000313" key="2">
    <source>
        <dbReference type="EMBL" id="KAE8245250.1"/>
    </source>
</evidence>
<sequence>MSPQPTHPTGTGPGTGPRDPDSALDVYYHQRLPQNVMATRTAHAQAMLADAQGRRYSPSPAPSPSPSPRMHTSVSALMQHHQAPVTHAHRYQPESPIMANSPPLGGPGRHTPSPAPGYQYYGQIVDGRYIPNGATHHTAQHREMAPPPPPSPIMASPGYGLGSEASATFVPTAARTTAKSGSSAPATPAVRRVPVPTDKTIVKKYLSEREVQTQVAIQVKKWVGASMSAVADDLTALVRNRIDLGMETYSMAVEAFKAQVLRVDGTENLERSDDGNMYLRVNHAELVKWFGALASLDSAVNTRLDQLADEMAALKLQMQEPVAAPIPAFTFSAGAAAVAESKNHRWTKVQAAFRTMIFTQAGIPPGRGSSDSETKIYELPYPASPQEITYHPVAYVPTCAEAPAPESSGAEGGPRYRQLRLKLDLGYNETPNKEILAPILTVLVRDYEKYGLPAGTTIDWLMDHPLKRTWVYWKDRFRQLQSGPSTAEVKQAWTQVNTDARRAKRLSAKGSRRYKALCAQIKASGSKDSKDWDIQQSVLFCDYYQSGEETVYEEDEDADCAPVKIKERVRKSPEGRSDQATKTLRSLDPPPNPKVRIVDSDDTASTELVLPLKSRNWMVRSDYWEDHPEYAGLLQANEGPFTGEFSVASSPEMLGSAPVPKADSIPSSASSFAFAIGRPSTALQQLFGNDYNGAPGGLDNEEGPLAVVEGGVDGAVGLGGDAEPMDYAGGAGLGGNAEPMDYAE</sequence>
<reference evidence="2" key="1">
    <citation type="submission" date="2016-04" db="EMBL/GenBank/DDBJ databases">
        <authorList>
            <person name="Nguyen H.D."/>
            <person name="Kesanakurti P."/>
            <person name="Cullis J."/>
            <person name="Levesque C.A."/>
            <person name="Hambleton S."/>
        </authorList>
    </citation>
    <scope>NUCLEOTIDE SEQUENCE</scope>
    <source>
        <strain evidence="2">DAOMC 238032</strain>
    </source>
</reference>